<dbReference type="EMBL" id="UPHU01000001">
    <property type="protein sequence ID" value="VBA49441.1"/>
    <property type="molecule type" value="Genomic_DNA"/>
</dbReference>
<organism evidence="1 2">
    <name type="scientific">Mycobacterium pseudokansasii</name>
    <dbReference type="NCBI Taxonomy" id="2341080"/>
    <lineage>
        <taxon>Bacteria</taxon>
        <taxon>Bacillati</taxon>
        <taxon>Actinomycetota</taxon>
        <taxon>Actinomycetes</taxon>
        <taxon>Mycobacteriales</taxon>
        <taxon>Mycobacteriaceae</taxon>
        <taxon>Mycobacterium</taxon>
    </lineage>
</organism>
<evidence type="ECO:0000313" key="2">
    <source>
        <dbReference type="Proteomes" id="UP000268285"/>
    </source>
</evidence>
<protein>
    <submittedName>
        <fullName evidence="1">Uncharacterized protein</fullName>
    </submittedName>
</protein>
<keyword evidence="2" id="KW-1185">Reference proteome</keyword>
<accession>A0A498QQU1</accession>
<dbReference type="Proteomes" id="UP000268285">
    <property type="component" value="Unassembled WGS sequence"/>
</dbReference>
<reference evidence="1 2" key="1">
    <citation type="submission" date="2018-09" db="EMBL/GenBank/DDBJ databases">
        <authorList>
            <person name="Tagini F."/>
        </authorList>
    </citation>
    <scope>NUCLEOTIDE SEQUENCE [LARGE SCALE GENOMIC DNA]</scope>
    <source>
        <strain evidence="1 2">MK142</strain>
    </source>
</reference>
<name>A0A498QQU1_9MYCO</name>
<sequence length="63" mass="6399">MPFVHILPETPSAAAHNRQSFGAVAVVADAVVAYASALTTMQFVVPGQMTRAVCAVANAAVTA</sequence>
<gene>
    <name evidence="1" type="ORF">LAUMK142_01952</name>
</gene>
<dbReference type="AlphaFoldDB" id="A0A498QQU1"/>
<dbReference type="RefSeq" id="WP_063468512.1">
    <property type="nucleotide sequence ID" value="NZ_JAIENV010000203.1"/>
</dbReference>
<evidence type="ECO:0000313" key="1">
    <source>
        <dbReference type="EMBL" id="VBA49441.1"/>
    </source>
</evidence>
<proteinExistence type="predicted"/>